<dbReference type="GO" id="GO:0060003">
    <property type="term" value="P:copper ion export"/>
    <property type="evidence" value="ECO:0007669"/>
    <property type="project" value="TreeGrafter"/>
</dbReference>
<protein>
    <submittedName>
        <fullName evidence="7">Efflux transporter periplasmic adaptor subunit</fullName>
    </submittedName>
</protein>
<dbReference type="Pfam" id="PF25975">
    <property type="entry name" value="CzcB_C"/>
    <property type="match status" value="1"/>
</dbReference>
<dbReference type="InterPro" id="IPR058649">
    <property type="entry name" value="CzcB_C"/>
</dbReference>
<feature type="region of interest" description="Disordered" evidence="2">
    <location>
        <begin position="53"/>
        <end position="90"/>
    </location>
</feature>
<keyword evidence="3" id="KW-0812">Transmembrane</keyword>
<dbReference type="Gene3D" id="2.40.420.20">
    <property type="match status" value="1"/>
</dbReference>
<organism evidence="7 8">
    <name type="scientific">Gemmata obscuriglobus</name>
    <dbReference type="NCBI Taxonomy" id="114"/>
    <lineage>
        <taxon>Bacteria</taxon>
        <taxon>Pseudomonadati</taxon>
        <taxon>Planctomycetota</taxon>
        <taxon>Planctomycetia</taxon>
        <taxon>Gemmatales</taxon>
        <taxon>Gemmataceae</taxon>
        <taxon>Gemmata</taxon>
    </lineage>
</organism>
<dbReference type="OrthoDB" id="9806939at2"/>
<evidence type="ECO:0000256" key="2">
    <source>
        <dbReference type="SAM" id="MobiDB-lite"/>
    </source>
</evidence>
<feature type="domain" description="CusB-like beta-barrel" evidence="4">
    <location>
        <begin position="351"/>
        <end position="436"/>
    </location>
</feature>
<dbReference type="InterPro" id="IPR011053">
    <property type="entry name" value="Single_hybrid_motif"/>
</dbReference>
<dbReference type="RefSeq" id="WP_010041298.1">
    <property type="nucleotide sequence ID" value="NZ_CP025958.1"/>
</dbReference>
<keyword evidence="1" id="KW-0813">Transport</keyword>
<dbReference type="Pfam" id="PF25973">
    <property type="entry name" value="BSH_CzcB"/>
    <property type="match status" value="1"/>
</dbReference>
<proteinExistence type="predicted"/>
<feature type="compositionally biased region" description="Basic and acidic residues" evidence="2">
    <location>
        <begin position="55"/>
        <end position="72"/>
    </location>
</feature>
<dbReference type="GO" id="GO:0015679">
    <property type="term" value="P:plasma membrane copper ion transport"/>
    <property type="evidence" value="ECO:0007669"/>
    <property type="project" value="TreeGrafter"/>
</dbReference>
<name>A0A2Z3GXB4_9BACT</name>
<dbReference type="PANTHER" id="PTHR30097:SF4">
    <property type="entry name" value="SLR6042 PROTEIN"/>
    <property type="match status" value="1"/>
</dbReference>
<dbReference type="InterPro" id="IPR051909">
    <property type="entry name" value="MFP_Cation_Efflux"/>
</dbReference>
<keyword evidence="3" id="KW-0472">Membrane</keyword>
<reference evidence="7 8" key="1">
    <citation type="submission" date="2018-01" db="EMBL/GenBank/DDBJ databases">
        <title>G. obscuriglobus.</title>
        <authorList>
            <person name="Franke J."/>
            <person name="Blomberg W."/>
            <person name="Selmecki A."/>
        </authorList>
    </citation>
    <scope>NUCLEOTIDE SEQUENCE [LARGE SCALE GENOMIC DNA]</scope>
    <source>
        <strain evidence="7 8">DSM 5831</strain>
    </source>
</reference>
<dbReference type="KEGG" id="gog:C1280_09800"/>
<dbReference type="Gene3D" id="2.40.50.100">
    <property type="match status" value="1"/>
</dbReference>
<feature type="domain" description="CzcB-like barrel-sandwich hybrid" evidence="5">
    <location>
        <begin position="112"/>
        <end position="348"/>
    </location>
</feature>
<dbReference type="InterPro" id="IPR058792">
    <property type="entry name" value="Beta-barrel_RND_2"/>
</dbReference>
<keyword evidence="8" id="KW-1185">Reference proteome</keyword>
<dbReference type="PANTHER" id="PTHR30097">
    <property type="entry name" value="CATION EFFLUX SYSTEM PROTEIN CUSB"/>
    <property type="match status" value="1"/>
</dbReference>
<dbReference type="Proteomes" id="UP000245802">
    <property type="component" value="Chromosome"/>
</dbReference>
<feature type="region of interest" description="Disordered" evidence="2">
    <location>
        <begin position="1"/>
        <end position="21"/>
    </location>
</feature>
<feature type="transmembrane region" description="Helical" evidence="3">
    <location>
        <begin position="30"/>
        <end position="51"/>
    </location>
</feature>
<evidence type="ECO:0000259" key="4">
    <source>
        <dbReference type="Pfam" id="PF25954"/>
    </source>
</evidence>
<evidence type="ECO:0000313" key="8">
    <source>
        <dbReference type="Proteomes" id="UP000245802"/>
    </source>
</evidence>
<evidence type="ECO:0000259" key="6">
    <source>
        <dbReference type="Pfam" id="PF25975"/>
    </source>
</evidence>
<dbReference type="InterPro" id="IPR058647">
    <property type="entry name" value="BSH_CzcB-like"/>
</dbReference>
<gene>
    <name evidence="7" type="ORF">C1280_09800</name>
</gene>
<evidence type="ECO:0000256" key="1">
    <source>
        <dbReference type="ARBA" id="ARBA00022448"/>
    </source>
</evidence>
<sequence>MSVHTPTPPPPVAAPSPALPARPTPRWLKVVLWLAFVGIAGGSATAVALSVGAKGKPDERAAEEKKAEEDKNAVTMPKAKQTAAGVETAPATAGPLRTVTWRTGRVALNEDRVAHISPPAEGIVREVPVRVGQTVTAGDVLAVIECREFGFLKLELVKARIAAATEREATERTRTTMTNAAELLKLLVASTPAAEIEAKLADKPIGTWRADLLGASARRLQFRAQLASLKSSSGAVAESVVLKAQAEADAADAAYASLVEDLRYQVRFQVRQAELKLREAETTLDVAKAKLLTFGMTPEAVNALDPIAEGAKAALLCVRAPFAGTVVEKHAVTSERVGPQFQMFVLADLDTVWVQADVFEPDLPLVRDLDGREVTFRSEVAGLAERPAKVVHTGDLVDKASRTLTLTAEAANRPLKPGSNDRALKPGMLAEIGFESGSSAPVVQVPVGAVLRHENKPFVFVSTAEDTFVKREVTLGRQSGDAVEILDGLRPAEAVVVRGGFVLKSELLKDQMVGE</sequence>
<feature type="domain" description="CzcB-like C-terminal circularly permuted SH3-like" evidence="6">
    <location>
        <begin position="443"/>
        <end position="504"/>
    </location>
</feature>
<dbReference type="Gene3D" id="2.40.30.170">
    <property type="match status" value="1"/>
</dbReference>
<evidence type="ECO:0000313" key="7">
    <source>
        <dbReference type="EMBL" id="AWM37291.1"/>
    </source>
</evidence>
<evidence type="ECO:0000256" key="3">
    <source>
        <dbReference type="SAM" id="Phobius"/>
    </source>
</evidence>
<dbReference type="FunFam" id="2.40.420.20:FF:000006">
    <property type="entry name" value="RND family efflux transporter MFP subunit"/>
    <property type="match status" value="1"/>
</dbReference>
<accession>A0A2Z3GXB4</accession>
<keyword evidence="3" id="KW-1133">Transmembrane helix</keyword>
<dbReference type="AlphaFoldDB" id="A0A2Z3GXB4"/>
<dbReference type="GO" id="GO:0046914">
    <property type="term" value="F:transition metal ion binding"/>
    <property type="evidence" value="ECO:0007669"/>
    <property type="project" value="TreeGrafter"/>
</dbReference>
<dbReference type="SUPFAM" id="SSF51230">
    <property type="entry name" value="Single hybrid motif"/>
    <property type="match status" value="1"/>
</dbReference>
<dbReference type="GO" id="GO:0030288">
    <property type="term" value="C:outer membrane-bounded periplasmic space"/>
    <property type="evidence" value="ECO:0007669"/>
    <property type="project" value="TreeGrafter"/>
</dbReference>
<evidence type="ECO:0000259" key="5">
    <source>
        <dbReference type="Pfam" id="PF25973"/>
    </source>
</evidence>
<dbReference type="Pfam" id="PF25954">
    <property type="entry name" value="Beta-barrel_RND_2"/>
    <property type="match status" value="1"/>
</dbReference>
<dbReference type="EMBL" id="CP025958">
    <property type="protein sequence ID" value="AWM37291.1"/>
    <property type="molecule type" value="Genomic_DNA"/>
</dbReference>